<dbReference type="OrthoDB" id="5429634at2759"/>
<feature type="transmembrane region" description="Helical" evidence="1">
    <location>
        <begin position="91"/>
        <end position="112"/>
    </location>
</feature>
<name>A0A9P4R366_9PLEO</name>
<proteinExistence type="predicted"/>
<gene>
    <name evidence="2" type="ORF">EJ04DRAFT_510377</name>
</gene>
<evidence type="ECO:0000313" key="3">
    <source>
        <dbReference type="Proteomes" id="UP000799444"/>
    </source>
</evidence>
<protein>
    <submittedName>
        <fullName evidence="2">Uncharacterized protein</fullName>
    </submittedName>
</protein>
<keyword evidence="1" id="KW-1133">Transmembrane helix</keyword>
<dbReference type="EMBL" id="ML996117">
    <property type="protein sequence ID" value="KAF2737270.1"/>
    <property type="molecule type" value="Genomic_DNA"/>
</dbReference>
<keyword evidence="3" id="KW-1185">Reference proteome</keyword>
<dbReference type="AlphaFoldDB" id="A0A9P4R366"/>
<keyword evidence="1" id="KW-0472">Membrane</keyword>
<organism evidence="2 3">
    <name type="scientific">Polyplosphaeria fusca</name>
    <dbReference type="NCBI Taxonomy" id="682080"/>
    <lineage>
        <taxon>Eukaryota</taxon>
        <taxon>Fungi</taxon>
        <taxon>Dikarya</taxon>
        <taxon>Ascomycota</taxon>
        <taxon>Pezizomycotina</taxon>
        <taxon>Dothideomycetes</taxon>
        <taxon>Pleosporomycetidae</taxon>
        <taxon>Pleosporales</taxon>
        <taxon>Tetraplosphaeriaceae</taxon>
        <taxon>Polyplosphaeria</taxon>
    </lineage>
</organism>
<evidence type="ECO:0000256" key="1">
    <source>
        <dbReference type="SAM" id="Phobius"/>
    </source>
</evidence>
<accession>A0A9P4R366</accession>
<feature type="transmembrane region" description="Helical" evidence="1">
    <location>
        <begin position="39"/>
        <end position="63"/>
    </location>
</feature>
<dbReference type="PANTHER" id="PTHR35395">
    <property type="entry name" value="DUF6536 DOMAIN-CONTAINING PROTEIN"/>
    <property type="match status" value="1"/>
</dbReference>
<dbReference type="Proteomes" id="UP000799444">
    <property type="component" value="Unassembled WGS sequence"/>
</dbReference>
<sequence length="208" mass="23691">MAGALEWESYARYRKGLRVSGQSDGDQRATYFLQLPYRFAVPLIAFSILLHFLVSRVVSMVIIDRYVFDLVREEWQLAERTENCGIYQCHFSLLAMIVIIVVGGSLVLALMATSMRRLLTDMPAAANCSLIISAACHLPKGEDGYETSITSTAAKRDRCRAGTPEGYLDPKETNLFPQINNYYNTMFSFQYYHLQTLETIQDQKVQLY</sequence>
<dbReference type="PANTHER" id="PTHR35395:SF1">
    <property type="entry name" value="DUF6536 DOMAIN-CONTAINING PROTEIN"/>
    <property type="match status" value="1"/>
</dbReference>
<keyword evidence="1" id="KW-0812">Transmembrane</keyword>
<evidence type="ECO:0000313" key="2">
    <source>
        <dbReference type="EMBL" id="KAF2737270.1"/>
    </source>
</evidence>
<comment type="caution">
    <text evidence="2">The sequence shown here is derived from an EMBL/GenBank/DDBJ whole genome shotgun (WGS) entry which is preliminary data.</text>
</comment>
<reference evidence="2" key="1">
    <citation type="journal article" date="2020" name="Stud. Mycol.">
        <title>101 Dothideomycetes genomes: a test case for predicting lifestyles and emergence of pathogens.</title>
        <authorList>
            <person name="Haridas S."/>
            <person name="Albert R."/>
            <person name="Binder M."/>
            <person name="Bloem J."/>
            <person name="Labutti K."/>
            <person name="Salamov A."/>
            <person name="Andreopoulos B."/>
            <person name="Baker S."/>
            <person name="Barry K."/>
            <person name="Bills G."/>
            <person name="Bluhm B."/>
            <person name="Cannon C."/>
            <person name="Castanera R."/>
            <person name="Culley D."/>
            <person name="Daum C."/>
            <person name="Ezra D."/>
            <person name="Gonzalez J."/>
            <person name="Henrissat B."/>
            <person name="Kuo A."/>
            <person name="Liang C."/>
            <person name="Lipzen A."/>
            <person name="Lutzoni F."/>
            <person name="Magnuson J."/>
            <person name="Mondo S."/>
            <person name="Nolan M."/>
            <person name="Ohm R."/>
            <person name="Pangilinan J."/>
            <person name="Park H.-J."/>
            <person name="Ramirez L."/>
            <person name="Alfaro M."/>
            <person name="Sun H."/>
            <person name="Tritt A."/>
            <person name="Yoshinaga Y."/>
            <person name="Zwiers L.-H."/>
            <person name="Turgeon B."/>
            <person name="Goodwin S."/>
            <person name="Spatafora J."/>
            <person name="Crous P."/>
            <person name="Grigoriev I."/>
        </authorList>
    </citation>
    <scope>NUCLEOTIDE SEQUENCE</scope>
    <source>
        <strain evidence="2">CBS 125425</strain>
    </source>
</reference>